<keyword evidence="4" id="KW-0233">DNA recombination</keyword>
<evidence type="ECO:0000259" key="7">
    <source>
        <dbReference type="PROSITE" id="PS51900"/>
    </source>
</evidence>
<evidence type="ECO:0000256" key="5">
    <source>
        <dbReference type="PROSITE-ProRule" id="PRU01248"/>
    </source>
</evidence>
<evidence type="ECO:0000313" key="9">
    <source>
        <dbReference type="Proteomes" id="UP000000332"/>
    </source>
</evidence>
<keyword evidence="9" id="KW-1185">Reference proteome</keyword>
<proteinExistence type="inferred from homology"/>
<name>D8IE65_BRAP9</name>
<dbReference type="STRING" id="759914.BP951000_1455"/>
<sequence length="392" mass="46172">MELFFMKTIECLKLYDNNNSNLIIEYLEYSKLYKSKATIQIYSSCIKRFYDFLFFYYDNRQSENTQSYYTTVLYNKVDRKCIEDYIAYQVNKKVSADFIHCMIMAVKNYFKYLLKLKKISTETFFDIFDDLKTPKIIVKKQLLIKADKTLSITKAIAEKSKSPNLFFLEKRNIFMLLLMSNTGIRRKELACIDITNINMNNNTITIYKTKGDKPRIISFSDSIKSKLIEYLKLREERLTRKNKKHNMLFIKKNSEPLNINTISTIMNIISKKTNIKVTCHSLRRGFATDMAESGTDIYVISKMLGHQNINTTVSRYIYVMASMIKEAMQNHPFAKNREKQNSTKQDCTNSYKNIKSAEAESIKNMLDEWKDLSQKMNEIINHLPRETDLKKA</sequence>
<dbReference type="GO" id="GO:0003677">
    <property type="term" value="F:DNA binding"/>
    <property type="evidence" value="ECO:0007669"/>
    <property type="project" value="UniProtKB-UniRule"/>
</dbReference>
<feature type="domain" description="Tyr recombinase" evidence="6">
    <location>
        <begin position="145"/>
        <end position="329"/>
    </location>
</feature>
<dbReference type="EMBL" id="CP002025">
    <property type="protein sequence ID" value="ADK31438.1"/>
    <property type="molecule type" value="Genomic_DNA"/>
</dbReference>
<dbReference type="KEGG" id="bpo:BP951000_1455"/>
<dbReference type="InterPro" id="IPR010998">
    <property type="entry name" value="Integrase_recombinase_N"/>
</dbReference>
<keyword evidence="3 5" id="KW-0238">DNA-binding</keyword>
<gene>
    <name evidence="8" type="ordered locus">BP951000_1455</name>
</gene>
<comment type="similarity">
    <text evidence="1">Belongs to the 'phage' integrase family.</text>
</comment>
<dbReference type="SUPFAM" id="SSF56349">
    <property type="entry name" value="DNA breaking-rejoining enzymes"/>
    <property type="match status" value="1"/>
</dbReference>
<dbReference type="Gene3D" id="1.10.150.130">
    <property type="match status" value="1"/>
</dbReference>
<dbReference type="Gene3D" id="1.10.443.10">
    <property type="entry name" value="Intergrase catalytic core"/>
    <property type="match status" value="1"/>
</dbReference>
<evidence type="ECO:0000256" key="4">
    <source>
        <dbReference type="ARBA" id="ARBA00023172"/>
    </source>
</evidence>
<reference evidence="8 9" key="1">
    <citation type="journal article" date="2010" name="PLoS ONE">
        <title>The complete genome sequence of the pathogenic intestinal spirochete Brachyspira pilosicoli and comparison with other Brachyspira genomes.</title>
        <authorList>
            <person name="Wanchanthuek P."/>
            <person name="Bellgard M.I."/>
            <person name="La T."/>
            <person name="Ryan K."/>
            <person name="Moolhuijzen P."/>
            <person name="Chapman B."/>
            <person name="Black M."/>
            <person name="Schibeci D."/>
            <person name="Hunter A."/>
            <person name="Barrero R."/>
            <person name="Phillips N.D."/>
            <person name="Hampson D.J."/>
        </authorList>
    </citation>
    <scope>NUCLEOTIDE SEQUENCE [LARGE SCALE GENOMIC DNA]</scope>
    <source>
        <strain evidence="9">ATCC BAA-1826 / 95/1000</strain>
    </source>
</reference>
<dbReference type="PROSITE" id="PS51900">
    <property type="entry name" value="CB"/>
    <property type="match status" value="1"/>
</dbReference>
<dbReference type="InterPro" id="IPR011010">
    <property type="entry name" value="DNA_brk_join_enz"/>
</dbReference>
<dbReference type="Proteomes" id="UP000000332">
    <property type="component" value="Chromosome"/>
</dbReference>
<dbReference type="InParanoid" id="D8IE65"/>
<evidence type="ECO:0000259" key="6">
    <source>
        <dbReference type="PROSITE" id="PS51898"/>
    </source>
</evidence>
<evidence type="ECO:0000256" key="1">
    <source>
        <dbReference type="ARBA" id="ARBA00008857"/>
    </source>
</evidence>
<dbReference type="PANTHER" id="PTHR30349">
    <property type="entry name" value="PHAGE INTEGRASE-RELATED"/>
    <property type="match status" value="1"/>
</dbReference>
<dbReference type="HOGENOM" id="CLU_713046_0_0_12"/>
<dbReference type="InterPro" id="IPR013762">
    <property type="entry name" value="Integrase-like_cat_sf"/>
</dbReference>
<evidence type="ECO:0000256" key="2">
    <source>
        <dbReference type="ARBA" id="ARBA00022908"/>
    </source>
</evidence>
<dbReference type="GO" id="GO:0015074">
    <property type="term" value="P:DNA integration"/>
    <property type="evidence" value="ECO:0007669"/>
    <property type="project" value="UniProtKB-KW"/>
</dbReference>
<dbReference type="InterPro" id="IPR044068">
    <property type="entry name" value="CB"/>
</dbReference>
<dbReference type="Pfam" id="PF00589">
    <property type="entry name" value="Phage_integrase"/>
    <property type="match status" value="1"/>
</dbReference>
<organism evidence="8 9">
    <name type="scientific">Brachyspira pilosicoli (strain ATCC BAA-1826 / 95/1000)</name>
    <dbReference type="NCBI Taxonomy" id="759914"/>
    <lineage>
        <taxon>Bacteria</taxon>
        <taxon>Pseudomonadati</taxon>
        <taxon>Spirochaetota</taxon>
        <taxon>Spirochaetia</taxon>
        <taxon>Brachyspirales</taxon>
        <taxon>Brachyspiraceae</taxon>
        <taxon>Brachyspira</taxon>
    </lineage>
</organism>
<protein>
    <submittedName>
        <fullName evidence="8">Bacteriophage-associated: putative integrase XerDC family protein</fullName>
    </submittedName>
</protein>
<dbReference type="PROSITE" id="PS51898">
    <property type="entry name" value="TYR_RECOMBINASE"/>
    <property type="match status" value="1"/>
</dbReference>
<evidence type="ECO:0000256" key="3">
    <source>
        <dbReference type="ARBA" id="ARBA00023125"/>
    </source>
</evidence>
<dbReference type="AlphaFoldDB" id="D8IE65"/>
<accession>D8IE65</accession>
<dbReference type="InterPro" id="IPR050090">
    <property type="entry name" value="Tyrosine_recombinase_XerCD"/>
</dbReference>
<dbReference type="GO" id="GO:0006310">
    <property type="term" value="P:DNA recombination"/>
    <property type="evidence" value="ECO:0007669"/>
    <property type="project" value="UniProtKB-KW"/>
</dbReference>
<dbReference type="CDD" id="cd00397">
    <property type="entry name" value="DNA_BRE_C"/>
    <property type="match status" value="1"/>
</dbReference>
<keyword evidence="2" id="KW-0229">DNA integration</keyword>
<dbReference type="PANTHER" id="PTHR30349:SF41">
    <property type="entry name" value="INTEGRASE_RECOMBINASE PROTEIN MJ0367-RELATED"/>
    <property type="match status" value="1"/>
</dbReference>
<evidence type="ECO:0000313" key="8">
    <source>
        <dbReference type="EMBL" id="ADK31438.1"/>
    </source>
</evidence>
<dbReference type="InterPro" id="IPR002104">
    <property type="entry name" value="Integrase_catalytic"/>
</dbReference>
<dbReference type="eggNOG" id="COG4974">
    <property type="taxonomic scope" value="Bacteria"/>
</dbReference>
<feature type="domain" description="Core-binding (CB)" evidence="7">
    <location>
        <begin position="17"/>
        <end position="114"/>
    </location>
</feature>